<evidence type="ECO:0000259" key="1">
    <source>
        <dbReference type="Pfam" id="PF01370"/>
    </source>
</evidence>
<keyword evidence="3" id="KW-1185">Reference proteome</keyword>
<dbReference type="InterPro" id="IPR001509">
    <property type="entry name" value="Epimerase_deHydtase"/>
</dbReference>
<dbReference type="InParanoid" id="A0A2R5GRE5"/>
<evidence type="ECO:0000313" key="3">
    <source>
        <dbReference type="Proteomes" id="UP000241890"/>
    </source>
</evidence>
<comment type="caution">
    <text evidence="2">The sequence shown here is derived from an EMBL/GenBank/DDBJ whole genome shotgun (WGS) entry which is preliminary data.</text>
</comment>
<accession>A0A2R5GRE5</accession>
<gene>
    <name evidence="2" type="ORF">FCC1311_066732</name>
</gene>
<dbReference type="Pfam" id="PF01370">
    <property type="entry name" value="Epimerase"/>
    <property type="match status" value="1"/>
</dbReference>
<evidence type="ECO:0000313" key="2">
    <source>
        <dbReference type="EMBL" id="GBG30454.1"/>
    </source>
</evidence>
<dbReference type="SUPFAM" id="SSF51735">
    <property type="entry name" value="NAD(P)-binding Rossmann-fold domains"/>
    <property type="match status" value="1"/>
</dbReference>
<dbReference type="OrthoDB" id="10058185at2759"/>
<dbReference type="InterPro" id="IPR036291">
    <property type="entry name" value="NAD(P)-bd_dom_sf"/>
</dbReference>
<dbReference type="Proteomes" id="UP000241890">
    <property type="component" value="Unassembled WGS sequence"/>
</dbReference>
<name>A0A2R5GRE5_9STRA</name>
<feature type="domain" description="NAD-dependent epimerase/dehydratase" evidence="1">
    <location>
        <begin position="5"/>
        <end position="232"/>
    </location>
</feature>
<sequence length="333" mass="36959">MWDTVLIVGAGGCTGRTVLDLIVSEKKAAKVVLTSRSGTLHGLPSSETVKIEVAALDMVDGAAEDLANLCEEVNPDIMFCCIGLKRYHIKAWGPSWPKIADHLLLACQTADVPLIFMDNMYAFGPEGMDNMPLRESGMDLTTSGVKTKPQVRALITRKFLAASEAGEAKLAIVRASDFFGPHCDNSILSMLWSDVMKKKTPTFLGNPKKVHAQTYVPDIARALILIAENPDTWGRAWHTPTQPDRVMTDWLRDIYRVVGRPRTGKLSYMCLDGFLMRALALAIDDVDGLRDVVFMWRGDYTVSSEDFKARFPDFEPTPLEDALQATNEWFASR</sequence>
<dbReference type="EMBL" id="BEYU01000076">
    <property type="protein sequence ID" value="GBG30454.1"/>
    <property type="molecule type" value="Genomic_DNA"/>
</dbReference>
<protein>
    <submittedName>
        <fullName evidence="2">Oxidoreductase HTATIP2</fullName>
    </submittedName>
</protein>
<dbReference type="AlphaFoldDB" id="A0A2R5GRE5"/>
<reference evidence="2 3" key="1">
    <citation type="submission" date="2017-12" db="EMBL/GenBank/DDBJ databases">
        <title>Sequencing, de novo assembly and annotation of complete genome of a new Thraustochytrid species, strain FCC1311.</title>
        <authorList>
            <person name="Sedici K."/>
            <person name="Godart F."/>
            <person name="Aiese Cigliano R."/>
            <person name="Sanseverino W."/>
            <person name="Barakat M."/>
            <person name="Ortet P."/>
            <person name="Marechal E."/>
            <person name="Cagnac O."/>
            <person name="Amato A."/>
        </authorList>
    </citation>
    <scope>NUCLEOTIDE SEQUENCE [LARGE SCALE GENOMIC DNA]</scope>
</reference>
<organism evidence="2 3">
    <name type="scientific">Hondaea fermentalgiana</name>
    <dbReference type="NCBI Taxonomy" id="2315210"/>
    <lineage>
        <taxon>Eukaryota</taxon>
        <taxon>Sar</taxon>
        <taxon>Stramenopiles</taxon>
        <taxon>Bigyra</taxon>
        <taxon>Labyrinthulomycetes</taxon>
        <taxon>Thraustochytrida</taxon>
        <taxon>Thraustochytriidae</taxon>
        <taxon>Hondaea</taxon>
    </lineage>
</organism>
<dbReference type="Gene3D" id="3.40.50.720">
    <property type="entry name" value="NAD(P)-binding Rossmann-like Domain"/>
    <property type="match status" value="1"/>
</dbReference>
<proteinExistence type="predicted"/>